<accession>A0A699YLF9</accession>
<sequence>MGPLLAGTLCQILFPDFNIFSLAASSVFSVPHKASFGWQDKPLEIQ</sequence>
<protein>
    <submittedName>
        <fullName evidence="1">Uncharacterized protein</fullName>
    </submittedName>
</protein>
<comment type="caution">
    <text evidence="1">The sequence shown here is derived from an EMBL/GenBank/DDBJ whole genome shotgun (WGS) entry which is preliminary data.</text>
</comment>
<dbReference type="AlphaFoldDB" id="A0A699YLF9"/>
<keyword evidence="2" id="KW-1185">Reference proteome</keyword>
<organism evidence="1 2">
    <name type="scientific">Haematococcus lacustris</name>
    <name type="common">Green alga</name>
    <name type="synonym">Haematococcus pluvialis</name>
    <dbReference type="NCBI Taxonomy" id="44745"/>
    <lineage>
        <taxon>Eukaryota</taxon>
        <taxon>Viridiplantae</taxon>
        <taxon>Chlorophyta</taxon>
        <taxon>core chlorophytes</taxon>
        <taxon>Chlorophyceae</taxon>
        <taxon>CS clade</taxon>
        <taxon>Chlamydomonadales</taxon>
        <taxon>Haematococcaceae</taxon>
        <taxon>Haematococcus</taxon>
    </lineage>
</organism>
<reference evidence="1 2" key="1">
    <citation type="submission" date="2020-02" db="EMBL/GenBank/DDBJ databases">
        <title>Draft genome sequence of Haematococcus lacustris strain NIES-144.</title>
        <authorList>
            <person name="Morimoto D."/>
            <person name="Nakagawa S."/>
            <person name="Yoshida T."/>
            <person name="Sawayama S."/>
        </authorList>
    </citation>
    <scope>NUCLEOTIDE SEQUENCE [LARGE SCALE GENOMIC DNA]</scope>
    <source>
        <strain evidence="1 2">NIES-144</strain>
    </source>
</reference>
<evidence type="ECO:0000313" key="1">
    <source>
        <dbReference type="EMBL" id="GFH10341.1"/>
    </source>
</evidence>
<dbReference type="Proteomes" id="UP000485058">
    <property type="component" value="Unassembled WGS sequence"/>
</dbReference>
<evidence type="ECO:0000313" key="2">
    <source>
        <dbReference type="Proteomes" id="UP000485058"/>
    </source>
</evidence>
<proteinExistence type="predicted"/>
<gene>
    <name evidence="1" type="ORF">HaLaN_05635</name>
</gene>
<name>A0A699YLF9_HAELA</name>
<dbReference type="EMBL" id="BLLF01000308">
    <property type="protein sequence ID" value="GFH10341.1"/>
    <property type="molecule type" value="Genomic_DNA"/>
</dbReference>